<organism evidence="2 3">
    <name type="scientific">Schizopora paradoxa</name>
    <dbReference type="NCBI Taxonomy" id="27342"/>
    <lineage>
        <taxon>Eukaryota</taxon>
        <taxon>Fungi</taxon>
        <taxon>Dikarya</taxon>
        <taxon>Basidiomycota</taxon>
        <taxon>Agaricomycotina</taxon>
        <taxon>Agaricomycetes</taxon>
        <taxon>Hymenochaetales</taxon>
        <taxon>Schizoporaceae</taxon>
        <taxon>Schizopora</taxon>
    </lineage>
</organism>
<dbReference type="EMBL" id="KQ085959">
    <property type="protein sequence ID" value="KLO13465.1"/>
    <property type="molecule type" value="Genomic_DNA"/>
</dbReference>
<protein>
    <submittedName>
        <fullName evidence="2">Uncharacterized protein</fullName>
    </submittedName>
</protein>
<dbReference type="InParanoid" id="A0A0H2RNE6"/>
<accession>A0A0H2RNE6</accession>
<gene>
    <name evidence="2" type="ORF">SCHPADRAFT_940381</name>
</gene>
<proteinExistence type="predicted"/>
<evidence type="ECO:0000313" key="2">
    <source>
        <dbReference type="EMBL" id="KLO13465.1"/>
    </source>
</evidence>
<evidence type="ECO:0000256" key="1">
    <source>
        <dbReference type="SAM" id="Coils"/>
    </source>
</evidence>
<keyword evidence="3" id="KW-1185">Reference proteome</keyword>
<keyword evidence="1" id="KW-0175">Coiled coil</keyword>
<reference evidence="2 3" key="1">
    <citation type="submission" date="2015-04" db="EMBL/GenBank/DDBJ databases">
        <title>Complete genome sequence of Schizopora paradoxa KUC8140, a cosmopolitan wood degrader in East Asia.</title>
        <authorList>
            <consortium name="DOE Joint Genome Institute"/>
            <person name="Min B."/>
            <person name="Park H."/>
            <person name="Jang Y."/>
            <person name="Kim J.-J."/>
            <person name="Kim K.H."/>
            <person name="Pangilinan J."/>
            <person name="Lipzen A."/>
            <person name="Riley R."/>
            <person name="Grigoriev I.V."/>
            <person name="Spatafora J.W."/>
            <person name="Choi I.-G."/>
        </authorList>
    </citation>
    <scope>NUCLEOTIDE SEQUENCE [LARGE SCALE GENOMIC DNA]</scope>
    <source>
        <strain evidence="2 3">KUC8140</strain>
    </source>
</reference>
<name>A0A0H2RNE6_9AGAM</name>
<dbReference type="Proteomes" id="UP000053477">
    <property type="component" value="Unassembled WGS sequence"/>
</dbReference>
<feature type="coiled-coil region" evidence="1">
    <location>
        <begin position="59"/>
        <end position="90"/>
    </location>
</feature>
<dbReference type="AlphaFoldDB" id="A0A0H2RNE6"/>
<sequence>MEKANAPSPGNVKLRKDWSTITNGFLNILEETLKLKGAAIARLQDVDSVVSLLSKSDGYQEKQEEIGVMQKEITEEIQRTKRLLENWETLFMQLRTYREESGKPLDNVIRDVGELLKKYPLDPQLLHILNTTSFPGTMGSTARLLPTDDCLQLHKILDGETGSICDPLGEEGTTMRTQLESLLNVWKILMADFKAILAATSQENSGRNGREHYQGKISIVLDVYKTYGVCLKDFSPRRGKK</sequence>
<evidence type="ECO:0000313" key="3">
    <source>
        <dbReference type="Proteomes" id="UP000053477"/>
    </source>
</evidence>